<comment type="catalytic activity">
    <reaction evidence="6 7">
        <text>DNA(n) + a 2'-deoxyribonucleoside 5'-triphosphate = DNA(n+1) + diphosphate</text>
        <dbReference type="Rhea" id="RHEA:22508"/>
        <dbReference type="Rhea" id="RHEA-COMP:17339"/>
        <dbReference type="Rhea" id="RHEA-COMP:17340"/>
        <dbReference type="ChEBI" id="CHEBI:33019"/>
        <dbReference type="ChEBI" id="CHEBI:61560"/>
        <dbReference type="ChEBI" id="CHEBI:173112"/>
        <dbReference type="EC" id="2.7.7.7"/>
    </reaction>
</comment>
<comment type="similarity">
    <text evidence="1 7">Belongs to the DNA polymerase type-Y family.</text>
</comment>
<evidence type="ECO:0000256" key="5">
    <source>
        <dbReference type="ARBA" id="ARBA00025589"/>
    </source>
</evidence>
<dbReference type="PANTHER" id="PTHR11076:SF33">
    <property type="entry name" value="DNA POLYMERASE KAPPA"/>
    <property type="match status" value="1"/>
</dbReference>
<feature type="binding site" evidence="7">
    <location>
        <position position="163"/>
    </location>
    <ligand>
        <name>Mg(2+)</name>
        <dbReference type="ChEBI" id="CHEBI:18420"/>
    </ligand>
</feature>
<dbReference type="Proteomes" id="UP000603352">
    <property type="component" value="Unassembled WGS sequence"/>
</dbReference>
<organism evidence="9 10">
    <name type="scientific">Tistrella bauzanensis</name>
    <dbReference type="NCBI Taxonomy" id="657419"/>
    <lineage>
        <taxon>Bacteria</taxon>
        <taxon>Pseudomonadati</taxon>
        <taxon>Pseudomonadota</taxon>
        <taxon>Alphaproteobacteria</taxon>
        <taxon>Geminicoccales</taxon>
        <taxon>Geminicoccaceae</taxon>
        <taxon>Tistrella</taxon>
    </lineage>
</organism>
<dbReference type="Gene3D" id="3.30.1490.100">
    <property type="entry name" value="DNA polymerase, Y-family, little finger domain"/>
    <property type="match status" value="1"/>
</dbReference>
<dbReference type="Gene3D" id="3.40.1170.60">
    <property type="match status" value="1"/>
</dbReference>
<comment type="caution">
    <text evidence="9">The sequence shown here is derived from an EMBL/GenBank/DDBJ whole genome shotgun (WGS) entry which is preliminary data.</text>
</comment>
<feature type="domain" description="UmuC" evidence="8">
    <location>
        <begin position="66"/>
        <end position="249"/>
    </location>
</feature>
<dbReference type="EMBL" id="BMDZ01000034">
    <property type="protein sequence ID" value="GGB46358.1"/>
    <property type="molecule type" value="Genomic_DNA"/>
</dbReference>
<dbReference type="InterPro" id="IPR001126">
    <property type="entry name" value="UmuC"/>
</dbReference>
<dbReference type="Gene3D" id="1.10.150.20">
    <property type="entry name" value="5' to 3' exonuclease, C-terminal subdomain"/>
    <property type="match status" value="1"/>
</dbReference>
<name>A0ABQ1INX1_9PROT</name>
<keyword evidence="7" id="KW-0235">DNA replication</keyword>
<sequence>MSHDSSLPGDDAMPAAVDGWLCRSCGNTDPPPGSAQGCPASAAAQRCPACGSARVIAHPELHRLAIAHVDCDAFYASVEKRDRPELIDKPLIVGGGHRGVVATCCYLARMKGVRSAMPMFKALELCPDAVVLKPDMARYHEAGMKIRRLMRALTPLVEPLSIDEAYLDLGIAAATVADGGASPAQRLAALARRVEREVGVTVSVGLGPNKFLAKLASELDKPRGFAVIGAAEAAAFLADKPVRMLWGVGPAFTRRLATDGITRIGQLQSLGPQALAQRYGRIGAQIAGFAAGLDPRRVTPWRPTKSVSAETTLARDERDAGRLTALLPPLAERVAARLAKGGLVAEGVVLKLKTADFTTLTRSRRLRAASDQAAPLIDAASDLLALELRDGGVSGRGTAFRLIGLGAHPVRDRAGDPSVPDLFAQVS</sequence>
<keyword evidence="3 7" id="KW-0515">Mutator protein</keyword>
<dbReference type="EC" id="2.7.7.7" evidence="7"/>
<dbReference type="InterPro" id="IPR043502">
    <property type="entry name" value="DNA/RNA_pol_sf"/>
</dbReference>
<keyword evidence="7" id="KW-0548">Nucleotidyltransferase</keyword>
<dbReference type="InterPro" id="IPR050116">
    <property type="entry name" value="DNA_polymerase-Y"/>
</dbReference>
<reference evidence="10" key="1">
    <citation type="journal article" date="2019" name="Int. J. Syst. Evol. Microbiol.">
        <title>The Global Catalogue of Microorganisms (GCM) 10K type strain sequencing project: providing services to taxonomists for standard genome sequencing and annotation.</title>
        <authorList>
            <consortium name="The Broad Institute Genomics Platform"/>
            <consortium name="The Broad Institute Genome Sequencing Center for Infectious Disease"/>
            <person name="Wu L."/>
            <person name="Ma J."/>
        </authorList>
    </citation>
    <scope>NUCLEOTIDE SEQUENCE [LARGE SCALE GENOMIC DNA]</scope>
    <source>
        <strain evidence="10">CGMCC 1.10188</strain>
    </source>
</reference>
<feature type="active site" evidence="7">
    <location>
        <position position="164"/>
    </location>
</feature>
<gene>
    <name evidence="9" type="primary">dinB1</name>
    <name evidence="7" type="synonym">dinB</name>
    <name evidence="9" type="ORF">GCM10011505_29400</name>
</gene>
<dbReference type="SUPFAM" id="SSF100879">
    <property type="entry name" value="Lesion bypass DNA polymerase (Y-family), little finger domain"/>
    <property type="match status" value="1"/>
</dbReference>
<accession>A0ABQ1INX1</accession>
<keyword evidence="7" id="KW-0234">DNA repair</keyword>
<evidence type="ECO:0000256" key="2">
    <source>
        <dbReference type="ARBA" id="ARBA00011245"/>
    </source>
</evidence>
<dbReference type="InterPro" id="IPR022880">
    <property type="entry name" value="DNApol_IV"/>
</dbReference>
<protein>
    <recommendedName>
        <fullName evidence="7">DNA polymerase IV</fullName>
        <shortName evidence="7">Pol IV</shortName>
        <ecNumber evidence="7">2.7.7.7</ecNumber>
    </recommendedName>
</protein>
<keyword evidence="7" id="KW-0808">Transferase</keyword>
<evidence type="ECO:0000256" key="7">
    <source>
        <dbReference type="HAMAP-Rule" id="MF_01113"/>
    </source>
</evidence>
<comment type="function">
    <text evidence="5 7">Poorly processive, error-prone DNA polymerase involved in untargeted mutagenesis. Copies undamaged DNA at stalled replication forks, which arise in vivo from mismatched or misaligned primer ends. These misaligned primers can be extended by PolIV. Exhibits no 3'-5' exonuclease (proofreading) activity. May be involved in translesional synthesis, in conjunction with the beta clamp from PolIII.</text>
</comment>
<evidence type="ECO:0000259" key="8">
    <source>
        <dbReference type="PROSITE" id="PS50173"/>
    </source>
</evidence>
<keyword evidence="7" id="KW-0238">DNA-binding</keyword>
<dbReference type="PROSITE" id="PS50173">
    <property type="entry name" value="UMUC"/>
    <property type="match status" value="1"/>
</dbReference>
<dbReference type="CDD" id="cd03586">
    <property type="entry name" value="PolY_Pol_IV_kappa"/>
    <property type="match status" value="1"/>
</dbReference>
<dbReference type="PANTHER" id="PTHR11076">
    <property type="entry name" value="DNA REPAIR POLYMERASE UMUC / TRANSFERASE FAMILY MEMBER"/>
    <property type="match status" value="1"/>
</dbReference>
<dbReference type="Gene3D" id="3.30.70.270">
    <property type="match status" value="1"/>
</dbReference>
<keyword evidence="4 7" id="KW-0239">DNA-directed DNA polymerase</keyword>
<dbReference type="RefSeq" id="WP_229708121.1">
    <property type="nucleotide sequence ID" value="NZ_BMDZ01000034.1"/>
</dbReference>
<comment type="subunit">
    <text evidence="2 7">Monomer.</text>
</comment>
<keyword evidence="10" id="KW-1185">Reference proteome</keyword>
<evidence type="ECO:0000256" key="6">
    <source>
        <dbReference type="ARBA" id="ARBA00049244"/>
    </source>
</evidence>
<evidence type="ECO:0000313" key="9">
    <source>
        <dbReference type="EMBL" id="GGB46358.1"/>
    </source>
</evidence>
<dbReference type="NCBIfam" id="NF002677">
    <property type="entry name" value="PRK02406.1"/>
    <property type="match status" value="1"/>
</dbReference>
<dbReference type="InterPro" id="IPR036775">
    <property type="entry name" value="DNA_pol_Y-fam_lit_finger_sf"/>
</dbReference>
<dbReference type="SUPFAM" id="SSF56672">
    <property type="entry name" value="DNA/RNA polymerases"/>
    <property type="match status" value="1"/>
</dbReference>
<evidence type="ECO:0000256" key="3">
    <source>
        <dbReference type="ARBA" id="ARBA00022457"/>
    </source>
</evidence>
<comment type="cofactor">
    <cofactor evidence="7">
        <name>Mg(2+)</name>
        <dbReference type="ChEBI" id="CHEBI:18420"/>
    </cofactor>
    <text evidence="7">Binds 2 magnesium ions per subunit.</text>
</comment>
<keyword evidence="7" id="KW-0963">Cytoplasm</keyword>
<dbReference type="NCBIfam" id="NF002751">
    <property type="entry name" value="PRK02794.1"/>
    <property type="match status" value="1"/>
</dbReference>
<dbReference type="InterPro" id="IPR017961">
    <property type="entry name" value="DNA_pol_Y-fam_little_finger"/>
</dbReference>
<keyword evidence="7" id="KW-0460">Magnesium</keyword>
<keyword evidence="7" id="KW-0227">DNA damage</keyword>
<feature type="site" description="Substrate discrimination" evidence="7">
    <location>
        <position position="75"/>
    </location>
</feature>
<evidence type="ECO:0000256" key="4">
    <source>
        <dbReference type="ARBA" id="ARBA00022932"/>
    </source>
</evidence>
<dbReference type="InterPro" id="IPR043128">
    <property type="entry name" value="Rev_trsase/Diguanyl_cyclase"/>
</dbReference>
<evidence type="ECO:0000256" key="1">
    <source>
        <dbReference type="ARBA" id="ARBA00010945"/>
    </source>
</evidence>
<feature type="binding site" evidence="7">
    <location>
        <position position="70"/>
    </location>
    <ligand>
        <name>Mg(2+)</name>
        <dbReference type="ChEBI" id="CHEBI:18420"/>
    </ligand>
</feature>
<keyword evidence="7" id="KW-0479">Metal-binding</keyword>
<proteinExistence type="inferred from homology"/>
<evidence type="ECO:0000313" key="10">
    <source>
        <dbReference type="Proteomes" id="UP000603352"/>
    </source>
</evidence>
<comment type="subcellular location">
    <subcellularLocation>
        <location evidence="7">Cytoplasm</location>
    </subcellularLocation>
</comment>
<dbReference type="Pfam" id="PF11799">
    <property type="entry name" value="IMS_C"/>
    <property type="match status" value="1"/>
</dbReference>
<dbReference type="Pfam" id="PF00817">
    <property type="entry name" value="IMS"/>
    <property type="match status" value="1"/>
</dbReference>
<dbReference type="HAMAP" id="MF_01113">
    <property type="entry name" value="DNApol_IV"/>
    <property type="match status" value="1"/>
</dbReference>